<keyword evidence="2" id="KW-1185">Reference proteome</keyword>
<proteinExistence type="predicted"/>
<dbReference type="Proteomes" id="UP001152604">
    <property type="component" value="Unassembled WGS sequence"/>
</dbReference>
<evidence type="ECO:0000313" key="1">
    <source>
        <dbReference type="EMBL" id="CAH2405504.1"/>
    </source>
</evidence>
<gene>
    <name evidence="1" type="ORF">MES4922_40276</name>
</gene>
<dbReference type="EMBL" id="CAKXZS010000034">
    <property type="protein sequence ID" value="CAH2405504.1"/>
    <property type="molecule type" value="Genomic_DNA"/>
</dbReference>
<comment type="caution">
    <text evidence="1">The sequence shown here is derived from an EMBL/GenBank/DDBJ whole genome shotgun (WGS) entry which is preliminary data.</text>
</comment>
<evidence type="ECO:0000313" key="2">
    <source>
        <dbReference type="Proteomes" id="UP001152604"/>
    </source>
</evidence>
<organism evidence="1 2">
    <name type="scientific">Mesorhizobium ventifaucium</name>
    <dbReference type="NCBI Taxonomy" id="666020"/>
    <lineage>
        <taxon>Bacteria</taxon>
        <taxon>Pseudomonadati</taxon>
        <taxon>Pseudomonadota</taxon>
        <taxon>Alphaproteobacteria</taxon>
        <taxon>Hyphomicrobiales</taxon>
        <taxon>Phyllobacteriaceae</taxon>
        <taxon>Mesorhizobium</taxon>
    </lineage>
</organism>
<protein>
    <submittedName>
        <fullName evidence="1">Uncharacterized protein</fullName>
    </submittedName>
</protein>
<accession>A0ABN8K7A3</accession>
<sequence>MHVVIAKPLRTLGSSPEGVLLRDVHEQAGAELLRARMLPIHVSITTQNEEDPYKGVAEG</sequence>
<name>A0ABN8K7A3_9HYPH</name>
<reference evidence="1" key="1">
    <citation type="submission" date="2022-03" db="EMBL/GenBank/DDBJ databases">
        <authorList>
            <person name="Brunel B."/>
        </authorList>
    </citation>
    <scope>NUCLEOTIDE SEQUENCE</scope>
    <source>
        <strain evidence="1">STM4922sample</strain>
    </source>
</reference>